<dbReference type="PROSITE" id="PS51352">
    <property type="entry name" value="THIOREDOXIN_2"/>
    <property type="match status" value="1"/>
</dbReference>
<dbReference type="InterPro" id="IPR013766">
    <property type="entry name" value="Thioredoxin_domain"/>
</dbReference>
<gene>
    <name evidence="1" type="ORF">SO694_00046137</name>
</gene>
<dbReference type="Gene3D" id="1.25.40.10">
    <property type="entry name" value="Tetratricopeptide repeat domain"/>
    <property type="match status" value="1"/>
</dbReference>
<dbReference type="PANTHER" id="PTHR43601">
    <property type="entry name" value="THIOREDOXIN, MITOCHONDRIAL"/>
    <property type="match status" value="1"/>
</dbReference>
<protein>
    <submittedName>
        <fullName evidence="1">Thioredoxin</fullName>
    </submittedName>
</protein>
<accession>A0ABR1G7X9</accession>
<dbReference type="EMBL" id="JBBJCI010000081">
    <property type="protein sequence ID" value="KAK7249199.1"/>
    <property type="molecule type" value="Genomic_DNA"/>
</dbReference>
<sequence length="348" mass="36152">MMLARRASHALRSASIAAQACRRPTTTRHLSAAPSTFIYDVTSGDFAPKVLQAQVPVILDCHADWCGPCKTLGPLLQKHVTALNGAVALAMLDVDAEQDLSAQLNVKSLPTVFGVWQGGVQDHFVGAKSDAEVEAFVAKMAALAGGAAPAEPAGDSIRRRAFAALIEDGDVAGAAHAFKSEYERLRALDDDNVAEGAKRKKSFTPVEFDAERPAAAEMAWCLLGLARCAVANDPPEPDAAAHLLGTLRDPKRAGVLDGDAELKAAVSHLALALDGAAADAASPLAAAREAFAAGDAEGGLDLALAAVRDSDDADAKEDARALVLTFIDALGAVPAATKARRKLAMYLF</sequence>
<evidence type="ECO:0000313" key="2">
    <source>
        <dbReference type="Proteomes" id="UP001363151"/>
    </source>
</evidence>
<dbReference type="InterPro" id="IPR036249">
    <property type="entry name" value="Thioredoxin-like_sf"/>
</dbReference>
<dbReference type="PANTHER" id="PTHR43601:SF3">
    <property type="entry name" value="THIOREDOXIN, MITOCHONDRIAL"/>
    <property type="match status" value="1"/>
</dbReference>
<dbReference type="Proteomes" id="UP001363151">
    <property type="component" value="Unassembled WGS sequence"/>
</dbReference>
<dbReference type="CDD" id="cd02947">
    <property type="entry name" value="TRX_family"/>
    <property type="match status" value="1"/>
</dbReference>
<proteinExistence type="predicted"/>
<dbReference type="SUPFAM" id="SSF52833">
    <property type="entry name" value="Thioredoxin-like"/>
    <property type="match status" value="1"/>
</dbReference>
<keyword evidence="2" id="KW-1185">Reference proteome</keyword>
<name>A0ABR1G7X9_AURAN</name>
<dbReference type="Pfam" id="PF00085">
    <property type="entry name" value="Thioredoxin"/>
    <property type="match status" value="1"/>
</dbReference>
<dbReference type="GO" id="GO:0006950">
    <property type="term" value="P:response to stress"/>
    <property type="evidence" value="ECO:0007669"/>
    <property type="project" value="UniProtKB-ARBA"/>
</dbReference>
<reference evidence="1 2" key="1">
    <citation type="submission" date="2024-03" db="EMBL/GenBank/DDBJ databases">
        <title>Aureococcus anophagefferens CCMP1851 and Kratosvirus quantuckense: Draft genome of a second virus-susceptible host strain in the model system.</title>
        <authorList>
            <person name="Chase E."/>
            <person name="Truchon A.R."/>
            <person name="Schepens W."/>
            <person name="Wilhelm S.W."/>
        </authorList>
    </citation>
    <scope>NUCLEOTIDE SEQUENCE [LARGE SCALE GENOMIC DNA]</scope>
    <source>
        <strain evidence="1 2">CCMP1851</strain>
    </source>
</reference>
<evidence type="ECO:0000313" key="1">
    <source>
        <dbReference type="EMBL" id="KAK7249199.1"/>
    </source>
</evidence>
<organism evidence="1 2">
    <name type="scientific">Aureococcus anophagefferens</name>
    <name type="common">Harmful bloom alga</name>
    <dbReference type="NCBI Taxonomy" id="44056"/>
    <lineage>
        <taxon>Eukaryota</taxon>
        <taxon>Sar</taxon>
        <taxon>Stramenopiles</taxon>
        <taxon>Ochrophyta</taxon>
        <taxon>Pelagophyceae</taxon>
        <taxon>Pelagomonadales</taxon>
        <taxon>Pelagomonadaceae</taxon>
        <taxon>Aureococcus</taxon>
    </lineage>
</organism>
<dbReference type="Gene3D" id="3.40.30.10">
    <property type="entry name" value="Glutaredoxin"/>
    <property type="match status" value="1"/>
</dbReference>
<dbReference type="KEGG" id="aaf:AURANDRAFT_36471"/>
<dbReference type="InterPro" id="IPR017937">
    <property type="entry name" value="Thioredoxin_CS"/>
</dbReference>
<dbReference type="GO" id="GO:0045454">
    <property type="term" value="P:cell redox homeostasis"/>
    <property type="evidence" value="ECO:0007669"/>
    <property type="project" value="TreeGrafter"/>
</dbReference>
<dbReference type="InterPro" id="IPR011990">
    <property type="entry name" value="TPR-like_helical_dom_sf"/>
</dbReference>
<dbReference type="PROSITE" id="PS00194">
    <property type="entry name" value="THIOREDOXIN_1"/>
    <property type="match status" value="1"/>
</dbReference>
<comment type="caution">
    <text evidence="1">The sequence shown here is derived from an EMBL/GenBank/DDBJ whole genome shotgun (WGS) entry which is preliminary data.</text>
</comment>
<dbReference type="Pfam" id="PF14561">
    <property type="entry name" value="TPR_20"/>
    <property type="match status" value="1"/>
</dbReference>